<keyword evidence="3" id="KW-1185">Reference proteome</keyword>
<evidence type="ECO:0000313" key="3">
    <source>
        <dbReference type="Proteomes" id="UP001454036"/>
    </source>
</evidence>
<evidence type="ECO:0000256" key="1">
    <source>
        <dbReference type="SAM" id="MobiDB-lite"/>
    </source>
</evidence>
<accession>A0AAV3PFA3</accession>
<comment type="caution">
    <text evidence="2">The sequence shown here is derived from an EMBL/GenBank/DDBJ whole genome shotgun (WGS) entry which is preliminary data.</text>
</comment>
<name>A0AAV3PFA3_LITER</name>
<evidence type="ECO:0000313" key="2">
    <source>
        <dbReference type="EMBL" id="GAA0148722.1"/>
    </source>
</evidence>
<gene>
    <name evidence="2" type="ORF">LIER_36780</name>
</gene>
<dbReference type="Proteomes" id="UP001454036">
    <property type="component" value="Unassembled WGS sequence"/>
</dbReference>
<sequence length="250" mass="27292">MDDQEISLIFADRLNPVLYNLQVYEHECLYAPRLRVADQTHSLMVDMSAPSPNESNTSYAAPSATQVAVITKVASKPTPALNSIGDCPPIKGNMSNSSETQPDNFEMRARTDPNQMETSRAGESNQLAVPASLPSDNPTDPVVLMLADVTYQGIMDSLPTLIRNSLPATLTNKNLDRFATYFSIPANIVETRLASPDDQVILPHIDIGTSDPNFTPGYTVVYAEAFSYGMHLPFSNFVNNLLITINRAPG</sequence>
<dbReference type="AlphaFoldDB" id="A0AAV3PFA3"/>
<protein>
    <submittedName>
        <fullName evidence="2">Uncharacterized protein</fullName>
    </submittedName>
</protein>
<proteinExistence type="predicted"/>
<dbReference type="EMBL" id="BAABME010017093">
    <property type="protein sequence ID" value="GAA0148722.1"/>
    <property type="molecule type" value="Genomic_DNA"/>
</dbReference>
<feature type="region of interest" description="Disordered" evidence="1">
    <location>
        <begin position="81"/>
        <end position="105"/>
    </location>
</feature>
<reference evidence="2 3" key="1">
    <citation type="submission" date="2024-01" db="EMBL/GenBank/DDBJ databases">
        <title>The complete chloroplast genome sequence of Lithospermum erythrorhizon: insights into the phylogenetic relationship among Boraginaceae species and the maternal lineages of purple gromwells.</title>
        <authorList>
            <person name="Okada T."/>
            <person name="Watanabe K."/>
        </authorList>
    </citation>
    <scope>NUCLEOTIDE SEQUENCE [LARGE SCALE GENOMIC DNA]</scope>
</reference>
<feature type="compositionally biased region" description="Polar residues" evidence="1">
    <location>
        <begin position="93"/>
        <end position="103"/>
    </location>
</feature>
<organism evidence="2 3">
    <name type="scientific">Lithospermum erythrorhizon</name>
    <name type="common">Purple gromwell</name>
    <name type="synonym">Lithospermum officinale var. erythrorhizon</name>
    <dbReference type="NCBI Taxonomy" id="34254"/>
    <lineage>
        <taxon>Eukaryota</taxon>
        <taxon>Viridiplantae</taxon>
        <taxon>Streptophyta</taxon>
        <taxon>Embryophyta</taxon>
        <taxon>Tracheophyta</taxon>
        <taxon>Spermatophyta</taxon>
        <taxon>Magnoliopsida</taxon>
        <taxon>eudicotyledons</taxon>
        <taxon>Gunneridae</taxon>
        <taxon>Pentapetalae</taxon>
        <taxon>asterids</taxon>
        <taxon>lamiids</taxon>
        <taxon>Boraginales</taxon>
        <taxon>Boraginaceae</taxon>
        <taxon>Boraginoideae</taxon>
        <taxon>Lithospermeae</taxon>
        <taxon>Lithospermum</taxon>
    </lineage>
</organism>